<keyword evidence="4" id="KW-0732">Signal</keyword>
<gene>
    <name evidence="6" type="ORF">A5892_16420</name>
</gene>
<dbReference type="KEGG" id="haa:A5892_16420"/>
<dbReference type="InterPro" id="IPR044665">
    <property type="entry name" value="E_coli_cyclophilin_A-like"/>
</dbReference>
<dbReference type="EMBL" id="CP015243">
    <property type="protein sequence ID" value="ANF58854.1"/>
    <property type="molecule type" value="Genomic_DNA"/>
</dbReference>
<evidence type="ECO:0000259" key="5">
    <source>
        <dbReference type="PROSITE" id="PS50072"/>
    </source>
</evidence>
<evidence type="ECO:0000313" key="6">
    <source>
        <dbReference type="EMBL" id="ANF58854.1"/>
    </source>
</evidence>
<dbReference type="InterPro" id="IPR002130">
    <property type="entry name" value="Cyclophilin-type_PPIase_dom"/>
</dbReference>
<dbReference type="PROSITE" id="PS00170">
    <property type="entry name" value="CSA_PPIASE_1"/>
    <property type="match status" value="1"/>
</dbReference>
<reference evidence="6 7" key="1">
    <citation type="submission" date="2016-04" db="EMBL/GenBank/DDBJ databases">
        <title>Complete Genome Sequence of Halotalea alkalilenta IHB B 13600.</title>
        <authorList>
            <person name="Swarnkar M.K."/>
            <person name="Sharma A."/>
            <person name="Kaushal K."/>
            <person name="Soni R."/>
            <person name="Rana S."/>
            <person name="Singh A.K."/>
            <person name="Gulati A."/>
        </authorList>
    </citation>
    <scope>NUCLEOTIDE SEQUENCE [LARGE SCALE GENOMIC DNA]</scope>
    <source>
        <strain evidence="6 7">IHB B 13600</strain>
    </source>
</reference>
<dbReference type="Proteomes" id="UP000077875">
    <property type="component" value="Chromosome"/>
</dbReference>
<feature type="chain" id="PRO_5007948098" description="Peptidyl-prolyl cis-trans isomerase" evidence="4">
    <location>
        <begin position="24"/>
        <end position="187"/>
    </location>
</feature>
<keyword evidence="2 4" id="KW-0697">Rotamase</keyword>
<protein>
    <recommendedName>
        <fullName evidence="4">Peptidyl-prolyl cis-trans isomerase</fullName>
        <shortName evidence="4">PPIase</shortName>
        <ecNumber evidence="4">5.2.1.8</ecNumber>
    </recommendedName>
</protein>
<dbReference type="EC" id="5.2.1.8" evidence="4"/>
<evidence type="ECO:0000313" key="7">
    <source>
        <dbReference type="Proteomes" id="UP000077875"/>
    </source>
</evidence>
<dbReference type="SUPFAM" id="SSF50891">
    <property type="entry name" value="Cyclophilin-like"/>
    <property type="match status" value="1"/>
</dbReference>
<dbReference type="PANTHER" id="PTHR43246">
    <property type="entry name" value="PEPTIDYL-PROLYL CIS-TRANS ISOMERASE CYP38, CHLOROPLASTIC"/>
    <property type="match status" value="1"/>
</dbReference>
<name>A0A172YHY4_9GAMM</name>
<accession>A0A172YHY4</accession>
<dbReference type="RefSeq" id="WP_064123709.1">
    <property type="nucleotide sequence ID" value="NZ_CP015243.1"/>
</dbReference>
<comment type="function">
    <text evidence="4">PPIases accelerate the folding of proteins. It catalyzes the cis-trans isomerization of proline imidic peptide bonds in oligopeptides.</text>
</comment>
<proteinExistence type="inferred from homology"/>
<keyword evidence="3 4" id="KW-0413">Isomerase</keyword>
<evidence type="ECO:0000256" key="3">
    <source>
        <dbReference type="ARBA" id="ARBA00023235"/>
    </source>
</evidence>
<dbReference type="CDD" id="cd01920">
    <property type="entry name" value="cyclophilin_EcCYP_like"/>
    <property type="match status" value="1"/>
</dbReference>
<feature type="signal peptide" evidence="4">
    <location>
        <begin position="1"/>
        <end position="23"/>
    </location>
</feature>
<comment type="similarity">
    <text evidence="1 4">Belongs to the cyclophilin-type PPIase family.</text>
</comment>
<evidence type="ECO:0000256" key="4">
    <source>
        <dbReference type="RuleBase" id="RU363019"/>
    </source>
</evidence>
<evidence type="ECO:0000256" key="2">
    <source>
        <dbReference type="ARBA" id="ARBA00023110"/>
    </source>
</evidence>
<dbReference type="PRINTS" id="PR00153">
    <property type="entry name" value="CSAPPISMRASE"/>
</dbReference>
<dbReference type="Gene3D" id="2.40.100.10">
    <property type="entry name" value="Cyclophilin-like"/>
    <property type="match status" value="1"/>
</dbReference>
<organism evidence="6 7">
    <name type="scientific">Halotalea alkalilenta</name>
    <dbReference type="NCBI Taxonomy" id="376489"/>
    <lineage>
        <taxon>Bacteria</taxon>
        <taxon>Pseudomonadati</taxon>
        <taxon>Pseudomonadota</taxon>
        <taxon>Gammaproteobacteria</taxon>
        <taxon>Oceanospirillales</taxon>
        <taxon>Halomonadaceae</taxon>
        <taxon>Halotalea</taxon>
    </lineage>
</organism>
<dbReference type="PROSITE" id="PS50072">
    <property type="entry name" value="CSA_PPIASE_2"/>
    <property type="match status" value="1"/>
</dbReference>
<dbReference type="STRING" id="376489.A5892_16420"/>
<sequence length="187" mass="19900">MLKRCLTILSLSLTTLVAVPALAAEQRVALETSRGVIEVELDAEHAPATVENFLSYVDQGFYTGTLFHRVIPGFMIQGGGFDGDFAQKPTQAPVRNESGNGLANRRGTIAMARTANPDSATSQFFINLVDNANLDGAAGRPGYTVFGRVVSGMEVVDAIAQVPTTRRGPHTDVPATPIEITSARLLD</sequence>
<dbReference type="GO" id="GO:0003755">
    <property type="term" value="F:peptidyl-prolyl cis-trans isomerase activity"/>
    <property type="evidence" value="ECO:0007669"/>
    <property type="project" value="UniProtKB-UniRule"/>
</dbReference>
<keyword evidence="7" id="KW-1185">Reference proteome</keyword>
<dbReference type="InterPro" id="IPR029000">
    <property type="entry name" value="Cyclophilin-like_dom_sf"/>
</dbReference>
<dbReference type="AlphaFoldDB" id="A0A172YHY4"/>
<comment type="catalytic activity">
    <reaction evidence="4">
        <text>[protein]-peptidylproline (omega=180) = [protein]-peptidylproline (omega=0)</text>
        <dbReference type="Rhea" id="RHEA:16237"/>
        <dbReference type="Rhea" id="RHEA-COMP:10747"/>
        <dbReference type="Rhea" id="RHEA-COMP:10748"/>
        <dbReference type="ChEBI" id="CHEBI:83833"/>
        <dbReference type="ChEBI" id="CHEBI:83834"/>
        <dbReference type="EC" id="5.2.1.8"/>
    </reaction>
</comment>
<evidence type="ECO:0000256" key="1">
    <source>
        <dbReference type="ARBA" id="ARBA00007365"/>
    </source>
</evidence>
<dbReference type="GO" id="GO:0006457">
    <property type="term" value="P:protein folding"/>
    <property type="evidence" value="ECO:0007669"/>
    <property type="project" value="InterPro"/>
</dbReference>
<dbReference type="Pfam" id="PF00160">
    <property type="entry name" value="Pro_isomerase"/>
    <property type="match status" value="1"/>
</dbReference>
<dbReference type="InterPro" id="IPR020892">
    <property type="entry name" value="Cyclophilin-type_PPIase_CS"/>
</dbReference>
<feature type="domain" description="PPIase cyclophilin-type" evidence="5">
    <location>
        <begin position="35"/>
        <end position="185"/>
    </location>
</feature>